<protein>
    <submittedName>
        <fullName evidence="1">Uncharacterized protein</fullName>
    </submittedName>
</protein>
<dbReference type="EnsemblMetazoa" id="Aqu2.1.20514_001">
    <property type="protein sequence ID" value="Aqu2.1.20514_001"/>
    <property type="gene ID" value="Aqu2.1.20514"/>
</dbReference>
<name>A0A1X7TYC9_AMPQE</name>
<evidence type="ECO:0000313" key="1">
    <source>
        <dbReference type="EnsemblMetazoa" id="Aqu2.1.20514_001"/>
    </source>
</evidence>
<accession>A0A1X7TYC9</accession>
<organism evidence="1">
    <name type="scientific">Amphimedon queenslandica</name>
    <name type="common">Sponge</name>
    <dbReference type="NCBI Taxonomy" id="400682"/>
    <lineage>
        <taxon>Eukaryota</taxon>
        <taxon>Metazoa</taxon>
        <taxon>Porifera</taxon>
        <taxon>Demospongiae</taxon>
        <taxon>Heteroscleromorpha</taxon>
        <taxon>Haplosclerida</taxon>
        <taxon>Niphatidae</taxon>
        <taxon>Amphimedon</taxon>
    </lineage>
</organism>
<reference evidence="1" key="1">
    <citation type="submission" date="2017-05" db="UniProtKB">
        <authorList>
            <consortium name="EnsemblMetazoa"/>
        </authorList>
    </citation>
    <scope>IDENTIFICATION</scope>
</reference>
<dbReference type="AlphaFoldDB" id="A0A1X7TYC9"/>
<proteinExistence type="predicted"/>
<sequence length="54" mass="6432">MRTSFHYWCSLLYDCPLFSLHSPPPFSPPKIRIKVSILHLLLTPESPRYVRYLN</sequence>
<dbReference type="InParanoid" id="A0A1X7TYC9"/>